<evidence type="ECO:0000256" key="1">
    <source>
        <dbReference type="SAM" id="SignalP"/>
    </source>
</evidence>
<evidence type="ECO:0000313" key="2">
    <source>
        <dbReference type="EMBL" id="SEW35778.1"/>
    </source>
</evidence>
<protein>
    <recommendedName>
        <fullName evidence="4">DUF2927 domain-containing protein</fullName>
    </recommendedName>
</protein>
<dbReference type="RefSeq" id="WP_090259546.1">
    <property type="nucleotide sequence ID" value="NZ_FOIR01000003.1"/>
</dbReference>
<dbReference type="PROSITE" id="PS51257">
    <property type="entry name" value="PROKAR_LIPOPROTEIN"/>
    <property type="match status" value="1"/>
</dbReference>
<feature type="signal peptide" evidence="1">
    <location>
        <begin position="1"/>
        <end position="22"/>
    </location>
</feature>
<dbReference type="STRING" id="1267423.SAMN05216290_3101"/>
<feature type="chain" id="PRO_5011629287" description="DUF2927 domain-containing protein" evidence="1">
    <location>
        <begin position="23"/>
        <end position="241"/>
    </location>
</feature>
<dbReference type="GeneID" id="99987780"/>
<accession>A0A1I0R5I5</accession>
<dbReference type="AlphaFoldDB" id="A0A1I0R5I5"/>
<evidence type="ECO:0000313" key="3">
    <source>
        <dbReference type="Proteomes" id="UP000199437"/>
    </source>
</evidence>
<organism evidence="2 3">
    <name type="scientific">Roseivirga pacifica</name>
    <dbReference type="NCBI Taxonomy" id="1267423"/>
    <lineage>
        <taxon>Bacteria</taxon>
        <taxon>Pseudomonadati</taxon>
        <taxon>Bacteroidota</taxon>
        <taxon>Cytophagia</taxon>
        <taxon>Cytophagales</taxon>
        <taxon>Roseivirgaceae</taxon>
        <taxon>Roseivirga</taxon>
    </lineage>
</organism>
<evidence type="ECO:0008006" key="4">
    <source>
        <dbReference type="Google" id="ProtNLM"/>
    </source>
</evidence>
<dbReference type="EMBL" id="FOIR01000003">
    <property type="protein sequence ID" value="SEW35778.1"/>
    <property type="molecule type" value="Genomic_DNA"/>
</dbReference>
<dbReference type="InterPro" id="IPR021323">
    <property type="entry name" value="DUF2927"/>
</dbReference>
<sequence length="241" mass="27192">MHTNMRILTLAMLLAVFISACSKDEETPAYPLTSFESQAKAYFKEVALGFESGGASEITRRWESPVRIFVGGNYSPQHMDELNLTVAQLNEAMAPTNYIEVVSDSTQSNCYFHFGSAESYIKLFPDMRNSLRGNVAYFNVWWLNDEINRSRIFIDTTVEFYKQQSTIREELAQSLGLGKDSPLYPNSIFYETATDGGFATSYSSLDLELVRLLYHPMMDIGLNELAVDGRINSIYQAEAGE</sequence>
<dbReference type="Proteomes" id="UP000199437">
    <property type="component" value="Unassembled WGS sequence"/>
</dbReference>
<keyword evidence="1" id="KW-0732">Signal</keyword>
<dbReference type="OrthoDB" id="1160215at2"/>
<dbReference type="Pfam" id="PF11150">
    <property type="entry name" value="DUF2927"/>
    <property type="match status" value="1"/>
</dbReference>
<proteinExistence type="predicted"/>
<name>A0A1I0R5I5_9BACT</name>
<reference evidence="3" key="1">
    <citation type="submission" date="2016-10" db="EMBL/GenBank/DDBJ databases">
        <authorList>
            <person name="Varghese N."/>
            <person name="Submissions S."/>
        </authorList>
    </citation>
    <scope>NUCLEOTIDE SEQUENCE [LARGE SCALE GENOMIC DNA]</scope>
    <source>
        <strain evidence="3">CGMCC 1.12402</strain>
    </source>
</reference>
<gene>
    <name evidence="2" type="ORF">SAMN05216290_3101</name>
</gene>
<keyword evidence="3" id="KW-1185">Reference proteome</keyword>